<proteinExistence type="predicted"/>
<dbReference type="Proteomes" id="UP000544222">
    <property type="component" value="Unassembled WGS sequence"/>
</dbReference>
<dbReference type="EMBL" id="JACHYB010000001">
    <property type="protein sequence ID" value="MBB3187072.1"/>
    <property type="molecule type" value="Genomic_DNA"/>
</dbReference>
<name>A0A7W5DQC4_9PORP</name>
<accession>A0A7W5DQC4</accession>
<protein>
    <recommendedName>
        <fullName evidence="2">SusE outer membrane protein domain-containing protein</fullName>
    </recommendedName>
</protein>
<dbReference type="RefSeq" id="WP_183412885.1">
    <property type="nucleotide sequence ID" value="NZ_JACHYB010000001.1"/>
</dbReference>
<reference evidence="3 4" key="1">
    <citation type="submission" date="2020-08" db="EMBL/GenBank/DDBJ databases">
        <title>Genomic Encyclopedia of Type Strains, Phase IV (KMG-IV): sequencing the most valuable type-strain genomes for metagenomic binning, comparative biology and taxonomic classification.</title>
        <authorList>
            <person name="Goeker M."/>
        </authorList>
    </citation>
    <scope>NUCLEOTIDE SEQUENCE [LARGE SCALE GENOMIC DNA]</scope>
    <source>
        <strain evidence="3 4">DSM 27471</strain>
    </source>
</reference>
<feature type="signal peptide" evidence="1">
    <location>
        <begin position="1"/>
        <end position="17"/>
    </location>
</feature>
<dbReference type="Pfam" id="PF14292">
    <property type="entry name" value="SusE"/>
    <property type="match status" value="1"/>
</dbReference>
<evidence type="ECO:0000256" key="1">
    <source>
        <dbReference type="SAM" id="SignalP"/>
    </source>
</evidence>
<keyword evidence="4" id="KW-1185">Reference proteome</keyword>
<keyword evidence="1" id="KW-0732">Signal</keyword>
<dbReference type="InterPro" id="IPR025970">
    <property type="entry name" value="SusE"/>
</dbReference>
<organism evidence="3 4">
    <name type="scientific">Microbacter margulisiae</name>
    <dbReference type="NCBI Taxonomy" id="1350067"/>
    <lineage>
        <taxon>Bacteria</taxon>
        <taxon>Pseudomonadati</taxon>
        <taxon>Bacteroidota</taxon>
        <taxon>Bacteroidia</taxon>
        <taxon>Bacteroidales</taxon>
        <taxon>Porphyromonadaceae</taxon>
        <taxon>Microbacter</taxon>
    </lineage>
</organism>
<feature type="domain" description="SusE outer membrane protein" evidence="2">
    <location>
        <begin position="39"/>
        <end position="137"/>
    </location>
</feature>
<feature type="chain" id="PRO_5031261020" description="SusE outer membrane protein domain-containing protein" evidence="1">
    <location>
        <begin position="18"/>
        <end position="391"/>
    </location>
</feature>
<dbReference type="AlphaFoldDB" id="A0A7W5DQC4"/>
<evidence type="ECO:0000259" key="2">
    <source>
        <dbReference type="Pfam" id="PF14292"/>
    </source>
</evidence>
<comment type="caution">
    <text evidence="3">The sequence shown here is derived from an EMBL/GenBank/DDBJ whole genome shotgun (WGS) entry which is preliminary data.</text>
</comment>
<evidence type="ECO:0000313" key="3">
    <source>
        <dbReference type="EMBL" id="MBB3187072.1"/>
    </source>
</evidence>
<gene>
    <name evidence="3" type="ORF">FHX64_001235</name>
</gene>
<evidence type="ECO:0000313" key="4">
    <source>
        <dbReference type="Proteomes" id="UP000544222"/>
    </source>
</evidence>
<dbReference type="Gene3D" id="2.60.40.3620">
    <property type="match status" value="2"/>
</dbReference>
<dbReference type="PROSITE" id="PS51257">
    <property type="entry name" value="PROKAR_LIPOPROTEIN"/>
    <property type="match status" value="1"/>
</dbReference>
<sequence>MKKFRIFFPLLALILLAACNNDPKMMILANPVAPVLNAPSHSTSAYNKDSAAYVLNMDSTGLADTFTGTAANYGIGTTVTYSLQIDKTGDNFANAQTVTSATTDSLPVTISQLYTIITDAKTFNAPAGVRTSFDIRVMTTIGASKIPTYSNTQTLIIIPILSLKSYTIATPSSWYIIGMGDGKWNYSKDGIGASMFPLSVVSGKAYLNSGAGTFTYTGYFEHANPFKVVDNSMSWSDPSWGSSDGALTPVLSSSSKNFVVPSDGYYTITLNSITNTFTIVAATAPSVNYTSMGLIGEFNGWASDVALTAADPAAGANNHIWYTTYTFTSDFTPPVGTGGCKFRADGAWTYNWGAGTFPIGLGTNGGTNIPFLKGTYKVFFNDIDGCFYFIQ</sequence>